<reference evidence="2 3" key="1">
    <citation type="journal article" date="2016" name="Nat. Commun.">
        <title>Thousands of microbial genomes shed light on interconnected biogeochemical processes in an aquifer system.</title>
        <authorList>
            <person name="Anantharaman K."/>
            <person name="Brown C.T."/>
            <person name="Hug L.A."/>
            <person name="Sharon I."/>
            <person name="Castelle C.J."/>
            <person name="Probst A.J."/>
            <person name="Thomas B.C."/>
            <person name="Singh A."/>
            <person name="Wilkins M.J."/>
            <person name="Karaoz U."/>
            <person name="Brodie E.L."/>
            <person name="Williams K.H."/>
            <person name="Hubbard S.S."/>
            <person name="Banfield J.F."/>
        </authorList>
    </citation>
    <scope>NUCLEOTIDE SEQUENCE [LARGE SCALE GENOMIC DNA]</scope>
</reference>
<comment type="caution">
    <text evidence="2">The sequence shown here is derived from an EMBL/GenBank/DDBJ whole genome shotgun (WGS) entry which is preliminary data.</text>
</comment>
<dbReference type="AlphaFoldDB" id="A0A1F4Z1K7"/>
<evidence type="ECO:0000256" key="1">
    <source>
        <dbReference type="SAM" id="MobiDB-lite"/>
    </source>
</evidence>
<dbReference type="EMBL" id="MEXM01000045">
    <property type="protein sequence ID" value="OGD00122.1"/>
    <property type="molecule type" value="Genomic_DNA"/>
</dbReference>
<feature type="region of interest" description="Disordered" evidence="1">
    <location>
        <begin position="38"/>
        <end position="60"/>
    </location>
</feature>
<evidence type="ECO:0000313" key="3">
    <source>
        <dbReference type="Proteomes" id="UP000176822"/>
    </source>
</evidence>
<proteinExistence type="predicted"/>
<organism evidence="2 3">
    <name type="scientific">Candidatus Amesbacteria bacterium RIFCSPLOWO2_01_FULL_47_33</name>
    <dbReference type="NCBI Taxonomy" id="1797258"/>
    <lineage>
        <taxon>Bacteria</taxon>
        <taxon>Candidatus Amesiibacteriota</taxon>
    </lineage>
</organism>
<name>A0A1F4Z1K7_9BACT</name>
<evidence type="ECO:0000313" key="2">
    <source>
        <dbReference type="EMBL" id="OGD00122.1"/>
    </source>
</evidence>
<accession>A0A1F4Z1K7</accession>
<protein>
    <submittedName>
        <fullName evidence="2">Uncharacterized protein</fullName>
    </submittedName>
</protein>
<sequence>MNGIAKTSLIIWLGGLVLLTIVAALFFKTYLNKNKSQSEKQTVGQTAGGPSKGQIGYSEPESKISAGTKELAKGKFIKVEEDKIFYDENGITVGQPLTTEVVISCTAQDLTLAEELDFDMVSRNHVSTPAQVGERVPAGEPVMILANLDKGQYRSHTVVMSESKCNF</sequence>
<dbReference type="Proteomes" id="UP000176822">
    <property type="component" value="Unassembled WGS sequence"/>
</dbReference>
<gene>
    <name evidence="2" type="ORF">A2972_01240</name>
</gene>